<comment type="caution">
    <text evidence="1">The sequence shown here is derived from an EMBL/GenBank/DDBJ whole genome shotgun (WGS) entry which is preliminary data.</text>
</comment>
<name>A0A0F9DJP0_9ZZZZ</name>
<protein>
    <submittedName>
        <fullName evidence="1">Uncharacterized protein</fullName>
    </submittedName>
</protein>
<organism evidence="1">
    <name type="scientific">marine sediment metagenome</name>
    <dbReference type="NCBI Taxonomy" id="412755"/>
    <lineage>
        <taxon>unclassified sequences</taxon>
        <taxon>metagenomes</taxon>
        <taxon>ecological metagenomes</taxon>
    </lineage>
</organism>
<accession>A0A0F9DJP0</accession>
<reference evidence="1" key="1">
    <citation type="journal article" date="2015" name="Nature">
        <title>Complex archaea that bridge the gap between prokaryotes and eukaryotes.</title>
        <authorList>
            <person name="Spang A."/>
            <person name="Saw J.H."/>
            <person name="Jorgensen S.L."/>
            <person name="Zaremba-Niedzwiedzka K."/>
            <person name="Martijn J."/>
            <person name="Lind A.E."/>
            <person name="van Eijk R."/>
            <person name="Schleper C."/>
            <person name="Guy L."/>
            <person name="Ettema T.J."/>
        </authorList>
    </citation>
    <scope>NUCLEOTIDE SEQUENCE</scope>
</reference>
<proteinExistence type="predicted"/>
<gene>
    <name evidence="1" type="ORF">LCGC14_2269230</name>
</gene>
<dbReference type="AlphaFoldDB" id="A0A0F9DJP0"/>
<dbReference type="EMBL" id="LAZR01031334">
    <property type="protein sequence ID" value="KKL54056.1"/>
    <property type="molecule type" value="Genomic_DNA"/>
</dbReference>
<evidence type="ECO:0000313" key="1">
    <source>
        <dbReference type="EMBL" id="KKL54056.1"/>
    </source>
</evidence>
<sequence>MELLSTVHWVATNELEGNNITDDVLISTVHSWNARKSQMKPAHILAALNKLKQENWLSLKAQTA</sequence>